<dbReference type="PANTHER" id="PTHR43820:SF2">
    <property type="entry name" value="ABC TRANSPORTER ATP-BINDING PROTEIN"/>
    <property type="match status" value="1"/>
</dbReference>
<comment type="caution">
    <text evidence="7">The sequence shown here is derived from an EMBL/GenBank/DDBJ whole genome shotgun (WGS) entry which is preliminary data.</text>
</comment>
<accession>A0A940N1R3</accession>
<evidence type="ECO:0000256" key="4">
    <source>
        <dbReference type="ARBA" id="ARBA00022840"/>
    </source>
</evidence>
<dbReference type="InterPro" id="IPR027417">
    <property type="entry name" value="P-loop_NTPase"/>
</dbReference>
<dbReference type="InterPro" id="IPR003439">
    <property type="entry name" value="ABC_transporter-like_ATP-bd"/>
</dbReference>
<keyword evidence="5" id="KW-0029">Amino-acid transport</keyword>
<evidence type="ECO:0000256" key="2">
    <source>
        <dbReference type="ARBA" id="ARBA00022448"/>
    </source>
</evidence>
<protein>
    <submittedName>
        <fullName evidence="7">ABC transporter ATP-binding protein</fullName>
    </submittedName>
</protein>
<keyword evidence="2" id="KW-0813">Transport</keyword>
<dbReference type="SUPFAM" id="SSF52540">
    <property type="entry name" value="P-loop containing nucleoside triphosphate hydrolases"/>
    <property type="match status" value="1"/>
</dbReference>
<evidence type="ECO:0000259" key="6">
    <source>
        <dbReference type="PROSITE" id="PS50893"/>
    </source>
</evidence>
<dbReference type="AlphaFoldDB" id="A0A940N1R3"/>
<evidence type="ECO:0000313" key="7">
    <source>
        <dbReference type="EMBL" id="MBP0492652.1"/>
    </source>
</evidence>
<dbReference type="GO" id="GO:0016887">
    <property type="term" value="F:ATP hydrolysis activity"/>
    <property type="evidence" value="ECO:0007669"/>
    <property type="project" value="InterPro"/>
</dbReference>
<dbReference type="GO" id="GO:0005524">
    <property type="term" value="F:ATP binding"/>
    <property type="evidence" value="ECO:0007669"/>
    <property type="project" value="UniProtKB-KW"/>
</dbReference>
<dbReference type="GO" id="GO:0015807">
    <property type="term" value="P:L-amino acid transport"/>
    <property type="evidence" value="ECO:0007669"/>
    <property type="project" value="TreeGrafter"/>
</dbReference>
<dbReference type="Proteomes" id="UP000677537">
    <property type="component" value="Unassembled WGS sequence"/>
</dbReference>
<feature type="domain" description="ABC transporter" evidence="6">
    <location>
        <begin position="5"/>
        <end position="232"/>
    </location>
</feature>
<dbReference type="SMART" id="SM00382">
    <property type="entry name" value="AAA"/>
    <property type="match status" value="1"/>
</dbReference>
<dbReference type="Pfam" id="PF00005">
    <property type="entry name" value="ABC_tran"/>
    <property type="match status" value="1"/>
</dbReference>
<dbReference type="PROSITE" id="PS00211">
    <property type="entry name" value="ABC_TRANSPORTER_1"/>
    <property type="match status" value="1"/>
</dbReference>
<dbReference type="RefSeq" id="WP_209372391.1">
    <property type="nucleotide sequence ID" value="NZ_JAGIZA010000004.1"/>
</dbReference>
<evidence type="ECO:0000256" key="3">
    <source>
        <dbReference type="ARBA" id="ARBA00022741"/>
    </source>
</evidence>
<organism evidence="7 8">
    <name type="scientific">Roseomonas indoligenes</name>
    <dbReference type="NCBI Taxonomy" id="2820811"/>
    <lineage>
        <taxon>Bacteria</taxon>
        <taxon>Pseudomonadati</taxon>
        <taxon>Pseudomonadota</taxon>
        <taxon>Alphaproteobacteria</taxon>
        <taxon>Acetobacterales</taxon>
        <taxon>Roseomonadaceae</taxon>
        <taxon>Roseomonas</taxon>
    </lineage>
</organism>
<evidence type="ECO:0000256" key="5">
    <source>
        <dbReference type="ARBA" id="ARBA00022970"/>
    </source>
</evidence>
<comment type="similarity">
    <text evidence="1">Belongs to the ABC transporter superfamily.</text>
</comment>
<evidence type="ECO:0000313" key="8">
    <source>
        <dbReference type="Proteomes" id="UP000677537"/>
    </source>
</evidence>
<keyword evidence="8" id="KW-1185">Reference proteome</keyword>
<proteinExistence type="inferred from homology"/>
<dbReference type="PROSITE" id="PS50893">
    <property type="entry name" value="ABC_TRANSPORTER_2"/>
    <property type="match status" value="1"/>
</dbReference>
<dbReference type="GO" id="GO:0015658">
    <property type="term" value="F:branched-chain amino acid transmembrane transporter activity"/>
    <property type="evidence" value="ECO:0007669"/>
    <property type="project" value="TreeGrafter"/>
</dbReference>
<dbReference type="InterPro" id="IPR003593">
    <property type="entry name" value="AAA+_ATPase"/>
</dbReference>
<name>A0A940N1R3_9PROT</name>
<dbReference type="CDD" id="cd03224">
    <property type="entry name" value="ABC_TM1139_LivF_branched"/>
    <property type="match status" value="1"/>
</dbReference>
<keyword evidence="4 7" id="KW-0067">ATP-binding</keyword>
<dbReference type="PANTHER" id="PTHR43820">
    <property type="entry name" value="HIGH-AFFINITY BRANCHED-CHAIN AMINO ACID TRANSPORT ATP-BINDING PROTEIN LIVF"/>
    <property type="match status" value="1"/>
</dbReference>
<reference evidence="7" key="1">
    <citation type="submission" date="2021-03" db="EMBL/GenBank/DDBJ databases">
        <authorList>
            <person name="So Y."/>
        </authorList>
    </citation>
    <scope>NUCLEOTIDE SEQUENCE</scope>
    <source>
        <strain evidence="7">SG15</strain>
    </source>
</reference>
<evidence type="ECO:0000256" key="1">
    <source>
        <dbReference type="ARBA" id="ARBA00005417"/>
    </source>
</evidence>
<keyword evidence="3" id="KW-0547">Nucleotide-binding</keyword>
<gene>
    <name evidence="7" type="ORF">J5Y10_07660</name>
</gene>
<dbReference type="InterPro" id="IPR017871">
    <property type="entry name" value="ABC_transporter-like_CS"/>
</dbReference>
<dbReference type="Gene3D" id="3.40.50.300">
    <property type="entry name" value="P-loop containing nucleotide triphosphate hydrolases"/>
    <property type="match status" value="1"/>
</dbReference>
<sequence>MTDLLAVCGLSAGYGGAAVLHGIDLTLAEGRSLAVLGRNGMGKTTLLNSIAGLTRRSAGTLALAGRDITALPPERRARAGIGWVPQERNIFRSLTVEENLTAIARPGPWDVERVYGLFPRLRERRRNGGDQLSGGEQQMLAIGRALVLNPRLLLLDEPTEGLAPVIVEEVLTALRRIMREEGLSALVVEQHARKILGVTDEAVILERGRVVHRAGSAALREDAATLERFLGVSRAG</sequence>
<dbReference type="EMBL" id="JAGIZA010000004">
    <property type="protein sequence ID" value="MBP0492652.1"/>
    <property type="molecule type" value="Genomic_DNA"/>
</dbReference>
<dbReference type="InterPro" id="IPR052156">
    <property type="entry name" value="BCAA_Transport_ATP-bd_LivF"/>
</dbReference>